<dbReference type="GO" id="GO:0005634">
    <property type="term" value="C:nucleus"/>
    <property type="evidence" value="ECO:0007669"/>
    <property type="project" value="UniProtKB-SubCell"/>
</dbReference>
<dbReference type="OrthoDB" id="6487365at2759"/>
<evidence type="ECO:0000313" key="5">
    <source>
        <dbReference type="Proteomes" id="UP000002358"/>
    </source>
</evidence>
<dbReference type="AlphaFoldDB" id="A0A7M7QDD7"/>
<keyword evidence="1" id="KW-0539">Nucleus</keyword>
<dbReference type="GO" id="GO:0005667">
    <property type="term" value="C:transcription regulator complex"/>
    <property type="evidence" value="ECO:0007669"/>
    <property type="project" value="TreeGrafter"/>
</dbReference>
<dbReference type="PROSITE" id="PS51031">
    <property type="entry name" value="BESS"/>
    <property type="match status" value="1"/>
</dbReference>
<accession>A0A7M7QDD7</accession>
<evidence type="ECO:0008006" key="6">
    <source>
        <dbReference type="Google" id="ProtNLM"/>
    </source>
</evidence>
<dbReference type="InterPro" id="IPR039353">
    <property type="entry name" value="TF_Adf1"/>
</dbReference>
<dbReference type="GO" id="GO:0003677">
    <property type="term" value="F:DNA binding"/>
    <property type="evidence" value="ECO:0007669"/>
    <property type="project" value="InterPro"/>
</dbReference>
<dbReference type="InParanoid" id="A0A7M7QDD7"/>
<keyword evidence="5" id="KW-1185">Reference proteome</keyword>
<sequence length="370" mass="43230">MDYATEQLLISEIQANNILWNKTDSQYKNGRQKGKIWDSIAEKLRYKKETLKNKWLSLKNKYFHEKNLESMCRSGDSADDSYTSNWPHYQFLSDSTADLDPRSNLDKLFDPNFDVSEDDFQGTAPAYKAKSKPKKALKPKFCSTKKNQEMEKGNPQIIDKTRRDSLVESSQNVRNVLDNYLSDMSDDDILFFKTLASYVKKISRERILKFRNEVNNIVDKYAYEDKSKGGRQIYDSDNDDDCIIMSDSTTKKINVQGIHNIAIKKEKHVEPINCGTIKREPDFQPNPCFMTDKENYSEPNRCGTIKQEKDVPPFEYGINQQGYGPPLFGYNQNQSMQQHIPGQRYWDMMKYYQSQQHPFLLPVPYVEDRP</sequence>
<dbReference type="RefSeq" id="XP_031784815.1">
    <property type="nucleotide sequence ID" value="XM_031928955.2"/>
</dbReference>
<dbReference type="Proteomes" id="UP000002358">
    <property type="component" value="Chromosome 4"/>
</dbReference>
<evidence type="ECO:0000259" key="3">
    <source>
        <dbReference type="PROSITE" id="PS51031"/>
    </source>
</evidence>
<feature type="domain" description="BESS" evidence="3">
    <location>
        <begin position="185"/>
        <end position="224"/>
    </location>
</feature>
<feature type="domain" description="MADF" evidence="2">
    <location>
        <begin position="8"/>
        <end position="97"/>
    </location>
</feature>
<dbReference type="GO" id="GO:0006357">
    <property type="term" value="P:regulation of transcription by RNA polymerase II"/>
    <property type="evidence" value="ECO:0007669"/>
    <property type="project" value="TreeGrafter"/>
</dbReference>
<protein>
    <recommendedName>
        <fullName evidence="6">MADF domain-containing protein</fullName>
    </recommendedName>
</protein>
<dbReference type="EnsemblMetazoa" id="XM_031928955">
    <property type="protein sequence ID" value="XP_031784815"/>
    <property type="gene ID" value="LOC100679141"/>
</dbReference>
<comment type="subcellular location">
    <subcellularLocation>
        <location evidence="1">Nucleus</location>
    </subcellularLocation>
</comment>
<organism evidence="4 5">
    <name type="scientific">Nasonia vitripennis</name>
    <name type="common">Parasitic wasp</name>
    <dbReference type="NCBI Taxonomy" id="7425"/>
    <lineage>
        <taxon>Eukaryota</taxon>
        <taxon>Metazoa</taxon>
        <taxon>Ecdysozoa</taxon>
        <taxon>Arthropoda</taxon>
        <taxon>Hexapoda</taxon>
        <taxon>Insecta</taxon>
        <taxon>Pterygota</taxon>
        <taxon>Neoptera</taxon>
        <taxon>Endopterygota</taxon>
        <taxon>Hymenoptera</taxon>
        <taxon>Apocrita</taxon>
        <taxon>Proctotrupomorpha</taxon>
        <taxon>Chalcidoidea</taxon>
        <taxon>Pteromalidae</taxon>
        <taxon>Pteromalinae</taxon>
        <taxon>Nasonia</taxon>
    </lineage>
</organism>
<dbReference type="PANTHER" id="PTHR12243:SF67">
    <property type="entry name" value="COREPRESSOR OF PANGOLIN, ISOFORM A-RELATED"/>
    <property type="match status" value="1"/>
</dbReference>
<dbReference type="InterPro" id="IPR006578">
    <property type="entry name" value="MADF-dom"/>
</dbReference>
<dbReference type="InterPro" id="IPR004210">
    <property type="entry name" value="BESS_motif"/>
</dbReference>
<dbReference type="Pfam" id="PF10545">
    <property type="entry name" value="MADF_DNA_bdg"/>
    <property type="match status" value="1"/>
</dbReference>
<dbReference type="GeneID" id="100679141"/>
<dbReference type="PANTHER" id="PTHR12243">
    <property type="entry name" value="MADF DOMAIN TRANSCRIPTION FACTOR"/>
    <property type="match status" value="1"/>
</dbReference>
<reference evidence="4" key="1">
    <citation type="submission" date="2021-01" db="UniProtKB">
        <authorList>
            <consortium name="EnsemblMetazoa"/>
        </authorList>
    </citation>
    <scope>IDENTIFICATION</scope>
</reference>
<proteinExistence type="predicted"/>
<evidence type="ECO:0000259" key="2">
    <source>
        <dbReference type="PROSITE" id="PS51029"/>
    </source>
</evidence>
<evidence type="ECO:0000256" key="1">
    <source>
        <dbReference type="PROSITE-ProRule" id="PRU00371"/>
    </source>
</evidence>
<dbReference type="SMART" id="SM00595">
    <property type="entry name" value="MADF"/>
    <property type="match status" value="1"/>
</dbReference>
<dbReference type="KEGG" id="nvi:100679141"/>
<dbReference type="PROSITE" id="PS51029">
    <property type="entry name" value="MADF"/>
    <property type="match status" value="1"/>
</dbReference>
<evidence type="ECO:0000313" key="4">
    <source>
        <dbReference type="EnsemblMetazoa" id="XP_031784815"/>
    </source>
</evidence>
<name>A0A7M7QDD7_NASVI</name>